<feature type="domain" description="Erythromycin biosynthesis protein CIII-like C-terminal" evidence="2">
    <location>
        <begin position="326"/>
        <end position="432"/>
    </location>
</feature>
<dbReference type="GO" id="GO:0008194">
    <property type="term" value="F:UDP-glycosyltransferase activity"/>
    <property type="evidence" value="ECO:0007669"/>
    <property type="project" value="InterPro"/>
</dbReference>
<comment type="caution">
    <text evidence="3">The sequence shown here is derived from an EMBL/GenBank/DDBJ whole genome shotgun (WGS) entry which is preliminary data.</text>
</comment>
<dbReference type="Proteomes" id="UP000249363">
    <property type="component" value="Unassembled WGS sequence"/>
</dbReference>
<sequence>MVAISDVTSKPIVVISCPPVPGHVNPLLVQAAHLNKQGHEVHFIAGPESEDSICKTGAIFYPVQTAWTDEKFKQMLSIPEGPEQFVFGLKKNFIDLTPNASKALKGVLENLRERYGTTRDIVILQETFGMGTLPFSLGAPLPKGYTEFPKVLSLRTVPLAVSSIDTAPFGPGFPPDSSEEGRARNAAMYEAGKLLWADVAEYANNICEELGATAKIEGPILDFFFTLENAVLQPCSPSLDYPRSDLPKNTRFIGAPPKKEIDPETTQFPEWWDELIAAKKEGKKVVFVTQGTFLLDYNMLLKPTIEALADREDVFVVGVLGQQGATLDRVDLPRNTKIADYLPYDAILPYADVFVSNAGYGGFLHSVMHGVPMVLAGRGQDKAEVSMRGEWAGIALNLKTDTPSVVALRDGINKVLGNSSYKARCVQIQRENEELGNLAQVEKAILEFARA</sequence>
<dbReference type="OrthoDB" id="5835829at2759"/>
<keyword evidence="4" id="KW-1185">Reference proteome</keyword>
<dbReference type="PANTHER" id="PTHR21015">
    <property type="entry name" value="UDP-N-ACETYLGLUCOSAMINE--N-ACETYLMURAMYL-(PENTAPEPTIDE) PYROPHOSPHORYL-UNDECAPRENOL N-ACETYLGLUCOSAMINE TRANSFERASE 1"/>
    <property type="match status" value="1"/>
</dbReference>
<dbReference type="AlphaFoldDB" id="A0A364L993"/>
<dbReference type="EMBL" id="MIKG01000019">
    <property type="protein sequence ID" value="RAO72384.1"/>
    <property type="molecule type" value="Genomic_DNA"/>
</dbReference>
<dbReference type="CDD" id="cd03784">
    <property type="entry name" value="GT1_Gtf-like"/>
    <property type="match status" value="1"/>
</dbReference>
<dbReference type="Gene3D" id="3.40.50.2000">
    <property type="entry name" value="Glycogen Phosphorylase B"/>
    <property type="match status" value="2"/>
</dbReference>
<keyword evidence="1" id="KW-0808">Transferase</keyword>
<evidence type="ECO:0000313" key="3">
    <source>
        <dbReference type="EMBL" id="RAO72384.1"/>
    </source>
</evidence>
<dbReference type="PANTHER" id="PTHR21015:SF22">
    <property type="entry name" value="GLYCOSYLTRANSFERASE"/>
    <property type="match status" value="1"/>
</dbReference>
<evidence type="ECO:0000259" key="2">
    <source>
        <dbReference type="Pfam" id="PF06722"/>
    </source>
</evidence>
<dbReference type="SUPFAM" id="SSF53756">
    <property type="entry name" value="UDP-Glycosyltransferase/glycogen phosphorylase"/>
    <property type="match status" value="1"/>
</dbReference>
<dbReference type="InterPro" id="IPR002213">
    <property type="entry name" value="UDP_glucos_trans"/>
</dbReference>
<dbReference type="InterPro" id="IPR010610">
    <property type="entry name" value="EryCIII-like_C"/>
</dbReference>
<protein>
    <recommendedName>
        <fullName evidence="2">Erythromycin biosynthesis protein CIII-like C-terminal domain-containing protein</fullName>
    </recommendedName>
</protein>
<reference evidence="3 4" key="1">
    <citation type="journal article" date="2017" name="Biotechnol. Biofuels">
        <title>Differential beta-glucosidase expression as a function of carbon source availability in Talaromyces amestolkiae: a genomic and proteomic approach.</title>
        <authorList>
            <person name="de Eugenio L.I."/>
            <person name="Mendez-Liter J.A."/>
            <person name="Nieto-Dominguez M."/>
            <person name="Alonso L."/>
            <person name="Gil-Munoz J."/>
            <person name="Barriuso J."/>
            <person name="Prieto A."/>
            <person name="Martinez M.J."/>
        </authorList>
    </citation>
    <scope>NUCLEOTIDE SEQUENCE [LARGE SCALE GENOMIC DNA]</scope>
    <source>
        <strain evidence="3 4">CIB</strain>
    </source>
</reference>
<accession>A0A364L993</accession>
<dbReference type="RefSeq" id="XP_040736898.1">
    <property type="nucleotide sequence ID" value="XM_040881196.1"/>
</dbReference>
<dbReference type="Pfam" id="PF06722">
    <property type="entry name" value="EryCIII-like_C"/>
    <property type="match status" value="1"/>
</dbReference>
<dbReference type="GO" id="GO:0016758">
    <property type="term" value="F:hexosyltransferase activity"/>
    <property type="evidence" value="ECO:0007669"/>
    <property type="project" value="UniProtKB-ARBA"/>
</dbReference>
<organism evidence="3 4">
    <name type="scientific">Talaromyces amestolkiae</name>
    <dbReference type="NCBI Taxonomy" id="1196081"/>
    <lineage>
        <taxon>Eukaryota</taxon>
        <taxon>Fungi</taxon>
        <taxon>Dikarya</taxon>
        <taxon>Ascomycota</taxon>
        <taxon>Pezizomycotina</taxon>
        <taxon>Eurotiomycetes</taxon>
        <taxon>Eurotiomycetidae</taxon>
        <taxon>Eurotiales</taxon>
        <taxon>Trichocomaceae</taxon>
        <taxon>Talaromyces</taxon>
        <taxon>Talaromyces sect. Talaromyces</taxon>
    </lineage>
</organism>
<evidence type="ECO:0000313" key="4">
    <source>
        <dbReference type="Proteomes" id="UP000249363"/>
    </source>
</evidence>
<evidence type="ECO:0000256" key="1">
    <source>
        <dbReference type="ARBA" id="ARBA00022679"/>
    </source>
</evidence>
<dbReference type="STRING" id="1196081.A0A364L993"/>
<proteinExistence type="predicted"/>
<name>A0A364L993_TALAM</name>
<dbReference type="GeneID" id="63797610"/>
<gene>
    <name evidence="3" type="ORF">BHQ10_008396</name>
</gene>